<evidence type="ECO:0000313" key="2">
    <source>
        <dbReference type="EMBL" id="MBP2324792.1"/>
    </source>
</evidence>
<gene>
    <name evidence="2" type="ORF">JOF56_005177</name>
</gene>
<accession>A0ABS4TK43</accession>
<evidence type="ECO:0000313" key="3">
    <source>
        <dbReference type="Proteomes" id="UP001519332"/>
    </source>
</evidence>
<dbReference type="RefSeq" id="WP_209642071.1">
    <property type="nucleotide sequence ID" value="NZ_JAGINW010000001.1"/>
</dbReference>
<organism evidence="2 3">
    <name type="scientific">Kibdelosporangium banguiense</name>
    <dbReference type="NCBI Taxonomy" id="1365924"/>
    <lineage>
        <taxon>Bacteria</taxon>
        <taxon>Bacillati</taxon>
        <taxon>Actinomycetota</taxon>
        <taxon>Actinomycetes</taxon>
        <taxon>Pseudonocardiales</taxon>
        <taxon>Pseudonocardiaceae</taxon>
        <taxon>Kibdelosporangium</taxon>
    </lineage>
</organism>
<comment type="caution">
    <text evidence="2">The sequence shown here is derived from an EMBL/GenBank/DDBJ whole genome shotgun (WGS) entry which is preliminary data.</text>
</comment>
<dbReference type="EMBL" id="JAGINW010000001">
    <property type="protein sequence ID" value="MBP2324792.1"/>
    <property type="molecule type" value="Genomic_DNA"/>
</dbReference>
<evidence type="ECO:0000256" key="1">
    <source>
        <dbReference type="SAM" id="MobiDB-lite"/>
    </source>
</evidence>
<feature type="region of interest" description="Disordered" evidence="1">
    <location>
        <begin position="300"/>
        <end position="319"/>
    </location>
</feature>
<keyword evidence="3" id="KW-1185">Reference proteome</keyword>
<name>A0ABS4TK43_9PSEU</name>
<reference evidence="2 3" key="1">
    <citation type="submission" date="2021-03" db="EMBL/GenBank/DDBJ databases">
        <title>Sequencing the genomes of 1000 actinobacteria strains.</title>
        <authorList>
            <person name="Klenk H.-P."/>
        </authorList>
    </citation>
    <scope>NUCLEOTIDE SEQUENCE [LARGE SCALE GENOMIC DNA]</scope>
    <source>
        <strain evidence="2 3">DSM 46670</strain>
    </source>
</reference>
<sequence>MPGDLPDRAALAAAVGRIHDHLIGLTDALGELHALLAPDEAVVETAEPSPMRRVWLELGGDGDIEEEQLPIHLTCLAQRLGPGPKLDAVLATGVPQELPSSPELDDLVAELDPQLADAVRLMVQLAEHDTTLIWIDTKTSQSTVHIGRIGDCYEEVRTAVNDLLSAPPEASRDSVVIRAVWLDSLLRRLIPVDRSHEPMRLVPPEKGSAWANALEASLDAVRRISKQADAAVEAGCPPQDIPMTEAVSHHHTRMNTSLVLHVEPEQDNKVLWCLRVWAGRDNHGTFSAVDNARVIFGRDPNPRSIPGGRHVATEAKHRP</sequence>
<proteinExistence type="predicted"/>
<protein>
    <submittedName>
        <fullName evidence="2">Uncharacterized protein</fullName>
    </submittedName>
</protein>
<dbReference type="Proteomes" id="UP001519332">
    <property type="component" value="Unassembled WGS sequence"/>
</dbReference>